<feature type="domain" description="Bacterial Ig" evidence="3">
    <location>
        <begin position="1525"/>
        <end position="1605"/>
    </location>
</feature>
<evidence type="ECO:0000259" key="3">
    <source>
        <dbReference type="Pfam" id="PF20622"/>
    </source>
</evidence>
<dbReference type="Gene3D" id="2.60.40.10">
    <property type="entry name" value="Immunoglobulins"/>
    <property type="match status" value="4"/>
</dbReference>
<dbReference type="Proteomes" id="UP000236500">
    <property type="component" value="Unassembled WGS sequence"/>
</dbReference>
<proteinExistence type="predicted"/>
<feature type="domain" description="Bacterial Ig" evidence="3">
    <location>
        <begin position="1436"/>
        <end position="1516"/>
    </location>
</feature>
<keyword evidence="5" id="KW-1185">Reference proteome</keyword>
<dbReference type="InterPro" id="IPR032179">
    <property type="entry name" value="Cry22Aa_Ig-like"/>
</dbReference>
<dbReference type="RefSeq" id="WP_052171471.1">
    <property type="nucleotide sequence ID" value="NZ_BJEY01000003.1"/>
</dbReference>
<dbReference type="Pfam" id="PF20622">
    <property type="entry name" value="Big_15"/>
    <property type="match status" value="7"/>
</dbReference>
<feature type="domain" description="Bacterial Ig" evidence="3">
    <location>
        <begin position="1178"/>
        <end position="1258"/>
    </location>
</feature>
<dbReference type="InterPro" id="IPR046746">
    <property type="entry name" value="Big_15"/>
</dbReference>
<dbReference type="EMBL" id="MPDH01000002">
    <property type="protein sequence ID" value="PNP94331.1"/>
    <property type="molecule type" value="Genomic_DNA"/>
</dbReference>
<feature type="domain" description="Bacterial Ig" evidence="3">
    <location>
        <begin position="1093"/>
        <end position="1173"/>
    </location>
</feature>
<feature type="domain" description="Bacterial Ig" evidence="3">
    <location>
        <begin position="1265"/>
        <end position="1346"/>
    </location>
</feature>
<comment type="caution">
    <text evidence="4">The sequence shown here is derived from an EMBL/GenBank/DDBJ whole genome shotgun (WGS) entry which is preliminary data.</text>
</comment>
<feature type="domain" description="Pesticidal crystal protein Cry22Aa Ig-like" evidence="1">
    <location>
        <begin position="941"/>
        <end position="1009"/>
    </location>
</feature>
<evidence type="ECO:0008006" key="6">
    <source>
        <dbReference type="Google" id="ProtNLM"/>
    </source>
</evidence>
<evidence type="ECO:0000259" key="1">
    <source>
        <dbReference type="Pfam" id="PF16403"/>
    </source>
</evidence>
<feature type="domain" description="Bacterial Ig" evidence="3">
    <location>
        <begin position="1609"/>
        <end position="1691"/>
    </location>
</feature>
<evidence type="ECO:0000259" key="2">
    <source>
        <dbReference type="Pfam" id="PF17936"/>
    </source>
</evidence>
<dbReference type="InterPro" id="IPR013783">
    <property type="entry name" value="Ig-like_fold"/>
</dbReference>
<evidence type="ECO:0000313" key="4">
    <source>
        <dbReference type="EMBL" id="PNP94331.1"/>
    </source>
</evidence>
<accession>A0ABX4XSL6</accession>
<dbReference type="InterPro" id="IPR041498">
    <property type="entry name" value="Big_6"/>
</dbReference>
<feature type="domain" description="Bacterial Ig" evidence="2">
    <location>
        <begin position="854"/>
        <end position="932"/>
    </location>
</feature>
<dbReference type="Pfam" id="PF17936">
    <property type="entry name" value="Big_6"/>
    <property type="match status" value="1"/>
</dbReference>
<sequence>MKLEQKGPINVLSMKTVKKAAKTLLIATVVASQVFTVLPTGSHAAEAAGSTTAGTEAPSAAVVAQKYAPLGATLALDGGVTEKRQQVSTFAEFKAAAESTTVNVIEITGDFQLASNVTVNSNMRIEGNGHTISAASYQVIMKSNSIVDLEDVIMTNVGTKAIFTGYTSSAAPTVNIIDNVQIRGMIMGGSGKLSLSIAGTNNRLVNAERQGMDVDSLEIADNTQIDQLEALETAVKVRSSGSVNIGDNAKINMMSNKGYAFDVSNSALVVGENTVINSASKYGTLKAATLVVKNGADLTLASGDVGNGIYVSGNITIGDNVKVKATGTGTAIYAYNTGASIVVGKDADIDVVSDNGSGIYGNATITFGDRSSLKLRTHDRGIYSAGAATIRFGSVSNQNPQPEDRVKIDIDSGVSYGIYSGGPVIFGDNTEIAIKAKSDAIYASGNSRVDFGANTASNITSSSGDGVNAGGIKFGDNSTAYIKAYTNGLETTNTSGEGISTGKNVNMTIISPNHDGIYTYKDTTFGDNNTISITALNSHAIHTFYGGSVKLGVDSSLYLNAQTGMIQEGSAAATFNVGNNTLVKIESSDYGINTSGSITFAENAKANIRAASGQGNYPAIKANGIVTFNKNSMAYVETLSNTSTTVFDLSGAQSSKLVLNSPKYIDFRQNNRAVAGHIVRGYGNDNASYVSRVEMNNMAKVYAWEHAADWSKATGSEWTSVDDARIPLTYKVGSAYTSYYSGLATGQNIEGFSLFDYSRVSTEGSSIVERPVVSPIFEGAKTVSGTGTAGDDIVVTFPDGKTAKATVDADGKWTVDVPAGTNLVKDQSVLTYQTNGVNDSARVTTKVQADTTVPAPPTVDSIKAGDTTISGKAVPNNTVTVKLPDGTTATGTANDKGEFAITIPAQKADAVIDVTQAGKNGLPSDPASVVVKSNEKPVITASDKTIKIGDTFNALTGVTATDKEDGSLTADIKVVTNTVDTTKAGVYSVEYSVTDSDGNTTTKTIKVTVNTNDKPVITATDKTINVGDTFNALTDVTATDKEDGNLTADIKVVTNTVDTTKAGTYTVEYSVTDSDKNTTTKTITVTVVSVTAGTITANPFVIGTDAYVKGNLTGDVTKAYLIVDGKTYATINVTGSTYQYYASDKIKDPASKVYIVGLDSTGKELQRTEVAVSKKKVGTITADPFTIGTDNYVKGALTGDVVKAALEVNGKQLTTITVSGTSYQYYAKSNITQPTDQVFIIGLDAAGNVLQRTPVTVKSAKVTAGTVTPAKFVLGTDTYVKGTFTGDVAKVSITVNGTVSQTINTPTSPFQYYAKALIKNVTDIVTVTAYDATGKVLDTKPVTVTKDQGDAGAVIANSYKLGKDSYVTGTYTGDVVKVSLEVNGTELQKINPTGGTIKYYAKTQITSATDVVKLNGYNSAGVLVSSKTVAITTTDGTITANPFVITEDDYVTGKVTGDVSKVSITVNDVEQSLIPAAAGDYKYYAKSLITDPTDVVIATLYDATGAVLSTATVAVSKPADVVTKGTVTPTAFKIGTNNYVDGTYTGDVAKVELEVNGTKYSQIPASNGTIHYYAASLIKNAADEVKVNVYDSAAKLLDSKTVTINAATGTIEAKDVKVGDSYLTGTATGDVTKLALSVNDVVQSSVAFIQADGTYKYYIKALNLKPTDDVKVIGLDAKGGQIATNTVTIAN</sequence>
<dbReference type="Pfam" id="PF20585">
    <property type="entry name" value="Pectate_lyase_5"/>
    <property type="match status" value="1"/>
</dbReference>
<feature type="domain" description="Pesticidal crystal protein Cry22Aa Ig-like" evidence="1">
    <location>
        <begin position="1020"/>
        <end position="1087"/>
    </location>
</feature>
<dbReference type="InterPro" id="IPR046776">
    <property type="entry name" value="Pectate_lyase_5"/>
</dbReference>
<gene>
    <name evidence="4" type="ORF">BMT55_02260</name>
</gene>
<evidence type="ECO:0000313" key="5">
    <source>
        <dbReference type="Proteomes" id="UP000236500"/>
    </source>
</evidence>
<reference evidence="4 5" key="1">
    <citation type="submission" date="2016-11" db="EMBL/GenBank/DDBJ databases">
        <title>Whole Genome Sequence of Listeria newyorkensis.</title>
        <authorList>
            <person name="Frink S."/>
            <person name="Morales C."/>
            <person name="Kiang D."/>
        </authorList>
    </citation>
    <scope>NUCLEOTIDE SEQUENCE [LARGE SCALE GENOMIC DNA]</scope>
    <source>
        <strain evidence="4 5">F1604011-044</strain>
    </source>
</reference>
<feature type="domain" description="Bacterial Ig" evidence="3">
    <location>
        <begin position="1352"/>
        <end position="1432"/>
    </location>
</feature>
<dbReference type="Pfam" id="PF16403">
    <property type="entry name" value="Bact_surface_Ig-like"/>
    <property type="match status" value="2"/>
</dbReference>
<organism evidence="4 5">
    <name type="scientific">Listeria newyorkensis</name>
    <dbReference type="NCBI Taxonomy" id="1497681"/>
    <lineage>
        <taxon>Bacteria</taxon>
        <taxon>Bacillati</taxon>
        <taxon>Bacillota</taxon>
        <taxon>Bacilli</taxon>
        <taxon>Bacillales</taxon>
        <taxon>Listeriaceae</taxon>
        <taxon>Listeria</taxon>
    </lineage>
</organism>
<protein>
    <recommendedName>
        <fullName evidence="6">DUF5011 domain-containing protein</fullName>
    </recommendedName>
</protein>
<name>A0ABX4XSL6_9LIST</name>